<dbReference type="EMBL" id="BPQP01000055">
    <property type="protein sequence ID" value="GJD96112.1"/>
    <property type="molecule type" value="Genomic_DNA"/>
</dbReference>
<dbReference type="Proteomes" id="UP001055125">
    <property type="component" value="Unassembled WGS sequence"/>
</dbReference>
<gene>
    <name evidence="2" type="ORF">OCOJLMKI_3330</name>
</gene>
<protein>
    <recommendedName>
        <fullName evidence="4">Lecithin:cholesterol acyltransferase</fullName>
    </recommendedName>
</protein>
<evidence type="ECO:0000313" key="2">
    <source>
        <dbReference type="EMBL" id="GJD96112.1"/>
    </source>
</evidence>
<organism evidence="2 3">
    <name type="scientific">Methylobacterium iners</name>
    <dbReference type="NCBI Taxonomy" id="418707"/>
    <lineage>
        <taxon>Bacteria</taxon>
        <taxon>Pseudomonadati</taxon>
        <taxon>Pseudomonadota</taxon>
        <taxon>Alphaproteobacteria</taxon>
        <taxon>Hyphomicrobiales</taxon>
        <taxon>Methylobacteriaceae</taxon>
        <taxon>Methylobacterium</taxon>
    </lineage>
</organism>
<dbReference type="SUPFAM" id="SSF53474">
    <property type="entry name" value="alpha/beta-Hydrolases"/>
    <property type="match status" value="1"/>
</dbReference>
<keyword evidence="3" id="KW-1185">Reference proteome</keyword>
<reference evidence="2" key="2">
    <citation type="submission" date="2021-08" db="EMBL/GenBank/DDBJ databases">
        <authorList>
            <person name="Tani A."/>
            <person name="Ola A."/>
            <person name="Ogura Y."/>
            <person name="Katsura K."/>
            <person name="Hayashi T."/>
        </authorList>
    </citation>
    <scope>NUCLEOTIDE SEQUENCE</scope>
    <source>
        <strain evidence="2">DSM 19015</strain>
    </source>
</reference>
<proteinExistence type="predicted"/>
<dbReference type="RefSeq" id="WP_238245233.1">
    <property type="nucleotide sequence ID" value="NZ_BPQP01000055.1"/>
</dbReference>
<name>A0ABQ4S100_9HYPH</name>
<comment type="caution">
    <text evidence="2">The sequence shown here is derived from an EMBL/GenBank/DDBJ whole genome shotgun (WGS) entry which is preliminary data.</text>
</comment>
<evidence type="ECO:0000256" key="1">
    <source>
        <dbReference type="SAM" id="MobiDB-lite"/>
    </source>
</evidence>
<evidence type="ECO:0000313" key="3">
    <source>
        <dbReference type="Proteomes" id="UP001055125"/>
    </source>
</evidence>
<sequence>MSSNNRPGVIIGIHGLANKPPVDEKTRWWKAAITEGLARNQGLTGAEFAFEFVYWADLRYEAPLQGDAIIEPYLPHGGKGPLPSGEDAPPLTGQDVLATVYEGIDRIEEATGLTLVDDLILEHRFDDLWHYHVEQDFAQQVRARLIERLHQFRDHRILLFAHSMGSVIAYDALRLLERDEPGLTVDHLVTAGSPLGLAKVKLKVEEECGGVRVPNNVRQWTNLADPNDIVTVTGALGSDYGPNNSGVEVIDQRVVNDYCRPNGEANHHKSYGYLRTPEYSHIASGFVTAVDPPMLYPLPHKSEGRTSTPNQPAMAGELT</sequence>
<evidence type="ECO:0008006" key="4">
    <source>
        <dbReference type="Google" id="ProtNLM"/>
    </source>
</evidence>
<dbReference type="InterPro" id="IPR029058">
    <property type="entry name" value="AB_hydrolase_fold"/>
</dbReference>
<accession>A0ABQ4S100</accession>
<reference evidence="2" key="1">
    <citation type="journal article" date="2021" name="Front. Microbiol.">
        <title>Comprehensive Comparative Genomics and Phenotyping of Methylobacterium Species.</title>
        <authorList>
            <person name="Alessa O."/>
            <person name="Ogura Y."/>
            <person name="Fujitani Y."/>
            <person name="Takami H."/>
            <person name="Hayashi T."/>
            <person name="Sahin N."/>
            <person name="Tani A."/>
        </authorList>
    </citation>
    <scope>NUCLEOTIDE SEQUENCE</scope>
    <source>
        <strain evidence="2">DSM 19015</strain>
    </source>
</reference>
<feature type="region of interest" description="Disordered" evidence="1">
    <location>
        <begin position="297"/>
        <end position="319"/>
    </location>
</feature>
<dbReference type="Gene3D" id="3.40.50.1820">
    <property type="entry name" value="alpha/beta hydrolase"/>
    <property type="match status" value="1"/>
</dbReference>